<proteinExistence type="predicted"/>
<comment type="caution">
    <text evidence="2">The sequence shown here is derived from an EMBL/GenBank/DDBJ whole genome shotgun (WGS) entry which is preliminary data.</text>
</comment>
<gene>
    <name evidence="2" type="ORF">V9T40_003303</name>
</gene>
<organism evidence="2 3">
    <name type="scientific">Parthenolecanium corni</name>
    <dbReference type="NCBI Taxonomy" id="536013"/>
    <lineage>
        <taxon>Eukaryota</taxon>
        <taxon>Metazoa</taxon>
        <taxon>Ecdysozoa</taxon>
        <taxon>Arthropoda</taxon>
        <taxon>Hexapoda</taxon>
        <taxon>Insecta</taxon>
        <taxon>Pterygota</taxon>
        <taxon>Neoptera</taxon>
        <taxon>Paraneoptera</taxon>
        <taxon>Hemiptera</taxon>
        <taxon>Sternorrhyncha</taxon>
        <taxon>Coccoidea</taxon>
        <taxon>Coccidae</taxon>
        <taxon>Parthenolecanium</taxon>
    </lineage>
</organism>
<name>A0AAN9Y9J9_9HEMI</name>
<dbReference type="AlphaFoldDB" id="A0AAN9Y9J9"/>
<evidence type="ECO:0000313" key="3">
    <source>
        <dbReference type="Proteomes" id="UP001367676"/>
    </source>
</evidence>
<keyword evidence="3" id="KW-1185">Reference proteome</keyword>
<dbReference type="Proteomes" id="UP001367676">
    <property type="component" value="Unassembled WGS sequence"/>
</dbReference>
<dbReference type="EMBL" id="JBBCAQ010000006">
    <property type="protein sequence ID" value="KAK7603304.1"/>
    <property type="molecule type" value="Genomic_DNA"/>
</dbReference>
<protein>
    <submittedName>
        <fullName evidence="2">Uncharacterized protein</fullName>
    </submittedName>
</protein>
<keyword evidence="1" id="KW-0175">Coiled coil</keyword>
<feature type="coiled-coil region" evidence="1">
    <location>
        <begin position="22"/>
        <end position="80"/>
    </location>
</feature>
<sequence>MAEKKSAEKKFFEQLQHRSRLIEAAKIKAEKLRKNYENASGVSLTDLVTVKKLALKKGYHKWLKRRARNAESEYDKLTNKYKPDAEEFCEFRRNNDKKSKWKKHKILDICEKAFKHPYFKKEKLTYTGNFPYACQNGIIFITETGTAETIKYDTKFKTCDATKEYEGGSSRVAVFLKKSDKQRRGGKLKFFVIFAYENNPDGTILQKIGNWFIGEDKQYKVEAYLKADWF</sequence>
<evidence type="ECO:0000256" key="1">
    <source>
        <dbReference type="SAM" id="Coils"/>
    </source>
</evidence>
<evidence type="ECO:0000313" key="2">
    <source>
        <dbReference type="EMBL" id="KAK7603304.1"/>
    </source>
</evidence>
<reference evidence="2 3" key="1">
    <citation type="submission" date="2024-03" db="EMBL/GenBank/DDBJ databases">
        <title>Adaptation during the transition from Ophiocordyceps entomopathogen to insect associate is accompanied by gene loss and intensified selection.</title>
        <authorList>
            <person name="Ward C.M."/>
            <person name="Onetto C.A."/>
            <person name="Borneman A.R."/>
        </authorList>
    </citation>
    <scope>NUCLEOTIDE SEQUENCE [LARGE SCALE GENOMIC DNA]</scope>
    <source>
        <strain evidence="2">AWRI1</strain>
        <tissue evidence="2">Single Adult Female</tissue>
    </source>
</reference>
<accession>A0AAN9Y9J9</accession>